<feature type="compositionally biased region" description="Basic residues" evidence="1">
    <location>
        <begin position="110"/>
        <end position="133"/>
    </location>
</feature>
<feature type="compositionally biased region" description="Acidic residues" evidence="1">
    <location>
        <begin position="450"/>
        <end position="459"/>
    </location>
</feature>
<feature type="compositionally biased region" description="Low complexity" evidence="1">
    <location>
        <begin position="253"/>
        <end position="262"/>
    </location>
</feature>
<dbReference type="EMBL" id="SUNJ01006131">
    <property type="protein sequence ID" value="TPP63061.1"/>
    <property type="molecule type" value="Genomic_DNA"/>
</dbReference>
<name>A0A504YS09_FASGI</name>
<dbReference type="STRING" id="46835.A0A504YS09"/>
<feature type="compositionally biased region" description="Acidic residues" evidence="1">
    <location>
        <begin position="602"/>
        <end position="617"/>
    </location>
</feature>
<accession>A0A504YS09</accession>
<feature type="region of interest" description="Disordered" evidence="1">
    <location>
        <begin position="173"/>
        <end position="280"/>
    </location>
</feature>
<proteinExistence type="predicted"/>
<feature type="compositionally biased region" description="Low complexity" evidence="1">
    <location>
        <begin position="270"/>
        <end position="280"/>
    </location>
</feature>
<feature type="region of interest" description="Disordered" evidence="1">
    <location>
        <begin position="449"/>
        <end position="496"/>
    </location>
</feature>
<evidence type="ECO:0000313" key="2">
    <source>
        <dbReference type="EMBL" id="TPP63061.1"/>
    </source>
</evidence>
<feature type="compositionally biased region" description="Acidic residues" evidence="1">
    <location>
        <begin position="568"/>
        <end position="592"/>
    </location>
</feature>
<comment type="caution">
    <text evidence="2">The sequence shown here is derived from an EMBL/GenBank/DDBJ whole genome shotgun (WGS) entry which is preliminary data.</text>
</comment>
<dbReference type="OrthoDB" id="10249888at2759"/>
<feature type="compositionally biased region" description="Low complexity" evidence="1">
    <location>
        <begin position="79"/>
        <end position="109"/>
    </location>
</feature>
<feature type="compositionally biased region" description="Basic and acidic residues" evidence="1">
    <location>
        <begin position="1"/>
        <end position="16"/>
    </location>
</feature>
<gene>
    <name evidence="2" type="ORF">FGIG_08383</name>
</gene>
<evidence type="ECO:0000313" key="3">
    <source>
        <dbReference type="Proteomes" id="UP000316759"/>
    </source>
</evidence>
<dbReference type="AlphaFoldDB" id="A0A504YS09"/>
<feature type="region of interest" description="Disordered" evidence="1">
    <location>
        <begin position="37"/>
        <end position="154"/>
    </location>
</feature>
<evidence type="ECO:0000256" key="1">
    <source>
        <dbReference type="SAM" id="MobiDB-lite"/>
    </source>
</evidence>
<protein>
    <submittedName>
        <fullName evidence="2">Putative RNA polymerase II ctd phosphatase</fullName>
    </submittedName>
</protein>
<feature type="region of interest" description="Disordered" evidence="1">
    <location>
        <begin position="1"/>
        <end position="25"/>
    </location>
</feature>
<dbReference type="Proteomes" id="UP000316759">
    <property type="component" value="Unassembled WGS sequence"/>
</dbReference>
<feature type="region of interest" description="Disordered" evidence="1">
    <location>
        <begin position="566"/>
        <end position="628"/>
    </location>
</feature>
<reference evidence="2 3" key="1">
    <citation type="submission" date="2019-04" db="EMBL/GenBank/DDBJ databases">
        <title>Annotation for the trematode Fasciola gigantica.</title>
        <authorList>
            <person name="Choi Y.-J."/>
        </authorList>
    </citation>
    <scope>NUCLEOTIDE SEQUENCE [LARGE SCALE GENOMIC DNA]</scope>
    <source>
        <strain evidence="2">Uganda_cow_1</strain>
    </source>
</reference>
<keyword evidence="3" id="KW-1185">Reference proteome</keyword>
<feature type="compositionally biased region" description="Basic residues" evidence="1">
    <location>
        <begin position="37"/>
        <end position="63"/>
    </location>
</feature>
<sequence length="628" mass="70663">MPEKDFPLVHDFHPSEFDSEVEPVPGTHRYARRLRRHHHHHRFHHRHDHHHHHPPHTHRHHEHHPRDTQELTHSNSHVTQSETTSSLTSLESSNLTSESENNQQESQPQHHSHRHRDHRHRRKHRHHNSKHRNNNSPEGVSNKIAGTTPRPIDLEPCLDIDMVRSALDSIRAERKQDRRELVRRKHTAPSPSTAVGSVPVKRLRSSSGDSNADRGENAVVDEASTDMAPPSDADNAKSESAVDFESQNRESSSDSPSLSTSDSDVDRTESITQSTGVTTTAVSAVSSALSHSTAVPIKLIKDADETDFDESVTLDGEDGECDVVVDDEDGQRDQLVGEGDLTETTCTEDGLPEEDSDVNLREFLPSPKALILADNPLLHLPPQVQRQLLLRRRCRASVAEVARIDKKLRRLDASFRRESRRRRRRSADDLTETGTVRKRAVVSLAVVPDSDSDDGDIWDADYPKGWGPDGRPDRRSGSGRAHPFSASPAIHSDPEPTLDWWRSVQEEVDAADGKEWNTCPEGYDYADAERTRSMLRGDARQHDARTALYGDAHQHQGHVNLSRCLFGLDDDDEDDDENEDDDDEEDDDEDALIEPQSSSDLSTEDSNEPAADVEDLTGECWGPLREFM</sequence>
<organism evidence="2 3">
    <name type="scientific">Fasciola gigantica</name>
    <name type="common">Giant liver fluke</name>
    <dbReference type="NCBI Taxonomy" id="46835"/>
    <lineage>
        <taxon>Eukaryota</taxon>
        <taxon>Metazoa</taxon>
        <taxon>Spiralia</taxon>
        <taxon>Lophotrochozoa</taxon>
        <taxon>Platyhelminthes</taxon>
        <taxon>Trematoda</taxon>
        <taxon>Digenea</taxon>
        <taxon>Plagiorchiida</taxon>
        <taxon>Echinostomata</taxon>
        <taxon>Echinostomatoidea</taxon>
        <taxon>Fasciolidae</taxon>
        <taxon>Fasciola</taxon>
    </lineage>
</organism>